<organism evidence="11 12">
    <name type="scientific">Brassicogethes aeneus</name>
    <name type="common">Rape pollen beetle</name>
    <name type="synonym">Meligethes aeneus</name>
    <dbReference type="NCBI Taxonomy" id="1431903"/>
    <lineage>
        <taxon>Eukaryota</taxon>
        <taxon>Metazoa</taxon>
        <taxon>Ecdysozoa</taxon>
        <taxon>Arthropoda</taxon>
        <taxon>Hexapoda</taxon>
        <taxon>Insecta</taxon>
        <taxon>Pterygota</taxon>
        <taxon>Neoptera</taxon>
        <taxon>Endopterygota</taxon>
        <taxon>Coleoptera</taxon>
        <taxon>Polyphaga</taxon>
        <taxon>Cucujiformia</taxon>
        <taxon>Nitidulidae</taxon>
        <taxon>Meligethinae</taxon>
        <taxon>Brassicogethes</taxon>
    </lineage>
</organism>
<dbReference type="GO" id="GO:0045944">
    <property type="term" value="P:positive regulation of transcription by RNA polymerase II"/>
    <property type="evidence" value="ECO:0007669"/>
    <property type="project" value="TreeGrafter"/>
</dbReference>
<dbReference type="SUPFAM" id="SSF57716">
    <property type="entry name" value="Glucocorticoid receptor-like (DNA-binding domain)"/>
    <property type="match status" value="1"/>
</dbReference>
<evidence type="ECO:0000256" key="7">
    <source>
        <dbReference type="SAM" id="MobiDB-lite"/>
    </source>
</evidence>
<feature type="domain" description="ZAD" evidence="10">
    <location>
        <begin position="117"/>
        <end position="195"/>
    </location>
</feature>
<evidence type="ECO:0000259" key="10">
    <source>
        <dbReference type="PROSITE" id="PS51915"/>
    </source>
</evidence>
<feature type="domain" description="C2H2-type" evidence="9">
    <location>
        <begin position="492"/>
        <end position="519"/>
    </location>
</feature>
<keyword evidence="3 5" id="KW-0863">Zinc-finger</keyword>
<protein>
    <submittedName>
        <fullName evidence="11">Uncharacterized protein</fullName>
    </submittedName>
</protein>
<evidence type="ECO:0000256" key="5">
    <source>
        <dbReference type="PROSITE-ProRule" id="PRU00042"/>
    </source>
</evidence>
<evidence type="ECO:0000256" key="4">
    <source>
        <dbReference type="ARBA" id="ARBA00022833"/>
    </source>
</evidence>
<dbReference type="InterPro" id="IPR036236">
    <property type="entry name" value="Znf_C2H2_sf"/>
</dbReference>
<proteinExistence type="predicted"/>
<dbReference type="EMBL" id="OV121140">
    <property type="protein sequence ID" value="CAH0563645.1"/>
    <property type="molecule type" value="Genomic_DNA"/>
</dbReference>
<evidence type="ECO:0000256" key="8">
    <source>
        <dbReference type="SAM" id="SignalP"/>
    </source>
</evidence>
<dbReference type="PANTHER" id="PTHR24403:SF67">
    <property type="entry name" value="FI01116P-RELATED"/>
    <property type="match status" value="1"/>
</dbReference>
<dbReference type="SMART" id="SM00355">
    <property type="entry name" value="ZnF_C2H2"/>
    <property type="match status" value="6"/>
</dbReference>
<keyword evidence="2" id="KW-0677">Repeat</keyword>
<dbReference type="PROSITE" id="PS50157">
    <property type="entry name" value="ZINC_FINGER_C2H2_2"/>
    <property type="match status" value="3"/>
</dbReference>
<evidence type="ECO:0000313" key="11">
    <source>
        <dbReference type="EMBL" id="CAH0563645.1"/>
    </source>
</evidence>
<dbReference type="Gene3D" id="3.30.160.60">
    <property type="entry name" value="Classic Zinc Finger"/>
    <property type="match status" value="3"/>
</dbReference>
<dbReference type="AlphaFoldDB" id="A0A9P0BHQ2"/>
<feature type="binding site" evidence="6">
    <location>
        <position position="119"/>
    </location>
    <ligand>
        <name>Zn(2+)</name>
        <dbReference type="ChEBI" id="CHEBI:29105"/>
    </ligand>
</feature>
<dbReference type="InterPro" id="IPR013087">
    <property type="entry name" value="Znf_C2H2_type"/>
</dbReference>
<evidence type="ECO:0000313" key="12">
    <source>
        <dbReference type="Proteomes" id="UP001154078"/>
    </source>
</evidence>
<dbReference type="PANTHER" id="PTHR24403">
    <property type="entry name" value="ZINC FINGER PROTEIN"/>
    <property type="match status" value="1"/>
</dbReference>
<accession>A0A9P0BHQ2</accession>
<dbReference type="Proteomes" id="UP001154078">
    <property type="component" value="Chromosome 9"/>
</dbReference>
<dbReference type="Gene3D" id="3.40.1800.20">
    <property type="match status" value="1"/>
</dbReference>
<gene>
    <name evidence="11" type="ORF">MELIAE_LOCUS12410</name>
</gene>
<dbReference type="Pfam" id="PF00096">
    <property type="entry name" value="zf-C2H2"/>
    <property type="match status" value="2"/>
</dbReference>
<keyword evidence="1 6" id="KW-0479">Metal-binding</keyword>
<keyword evidence="8" id="KW-0732">Signal</keyword>
<feature type="domain" description="C2H2-type" evidence="9">
    <location>
        <begin position="520"/>
        <end position="547"/>
    </location>
</feature>
<dbReference type="GO" id="GO:0005634">
    <property type="term" value="C:nucleus"/>
    <property type="evidence" value="ECO:0007669"/>
    <property type="project" value="InterPro"/>
</dbReference>
<reference evidence="11" key="1">
    <citation type="submission" date="2021-12" db="EMBL/GenBank/DDBJ databases">
        <authorList>
            <person name="King R."/>
        </authorList>
    </citation>
    <scope>NUCLEOTIDE SEQUENCE</scope>
</reference>
<keyword evidence="12" id="KW-1185">Reference proteome</keyword>
<dbReference type="PROSITE" id="PS51915">
    <property type="entry name" value="ZAD"/>
    <property type="match status" value="1"/>
</dbReference>
<dbReference type="GO" id="GO:0008270">
    <property type="term" value="F:zinc ion binding"/>
    <property type="evidence" value="ECO:0007669"/>
    <property type="project" value="UniProtKB-UniRule"/>
</dbReference>
<evidence type="ECO:0000256" key="2">
    <source>
        <dbReference type="ARBA" id="ARBA00022737"/>
    </source>
</evidence>
<feature type="signal peptide" evidence="8">
    <location>
        <begin position="1"/>
        <end position="15"/>
    </location>
</feature>
<feature type="region of interest" description="Disordered" evidence="7">
    <location>
        <begin position="275"/>
        <end position="295"/>
    </location>
</feature>
<dbReference type="SUPFAM" id="SSF57667">
    <property type="entry name" value="beta-beta-alpha zinc fingers"/>
    <property type="match status" value="1"/>
</dbReference>
<feature type="chain" id="PRO_5040206400" evidence="8">
    <location>
        <begin position="16"/>
        <end position="589"/>
    </location>
</feature>
<feature type="binding site" evidence="6">
    <location>
        <position position="171"/>
    </location>
    <ligand>
        <name>Zn(2+)</name>
        <dbReference type="ChEBI" id="CHEBI:29105"/>
    </ligand>
</feature>
<dbReference type="OrthoDB" id="6690766at2759"/>
<sequence length="589" mass="69291">MFLFLQFSFLISVRYFGCKMDEIKHVCIICVKKLKKNETIEFIFTKINMLSFIVPNLDLKIRKNSKICKSCLKSLETSYEFKEMAYKNENRISNESKKSGMISLDVFIDKNKLKSELICRICLKNSPNNNIPLYFEQNYAKSYKLVRNIINTCDIEIDLDLTEKPILCNNCWIILQNFYTFRRFCFESNKKIANLFNLSKKKILKSLQMVKSSNIAIKNKFKWQNALKMLTRNNLRKLEATLEAQLFMLLKKQNKKRATRRTNFNAQKITSLHMKEDFSDSDEPPKSPSPTNQGFIFTPIEITNSKLKNIINKKTVSEAVIMDEKDTVVKEKFAFRMRKRPGNIVIGSIVGGANLKKVDRVEDLSIEGVINRIAENDEDVDEDTSCIKIERGNYNEEENKYVCLKCPFKTEYKHHLFRHLVLHGNTENFKRFQCLYCPYKAIKKQYLKSHLLQHDPNALKFKCTHCNYLTNRKDRLRLHTETHLKDSLPRNFKCPKCPYTAIRKMNLKSHMITHEGALKYECKKCEYKTKRKSHLNTHMLKHADPEKVYIYNCSHCSYKAKRKHHLLVHTQKGCKGKKNNTNPVKRSEI</sequence>
<feature type="domain" description="C2H2-type" evidence="9">
    <location>
        <begin position="461"/>
        <end position="488"/>
    </location>
</feature>
<name>A0A9P0BHQ2_BRAAE</name>
<evidence type="ECO:0000259" key="9">
    <source>
        <dbReference type="PROSITE" id="PS50157"/>
    </source>
</evidence>
<dbReference type="Pfam" id="PF07776">
    <property type="entry name" value="zf-AD"/>
    <property type="match status" value="1"/>
</dbReference>
<evidence type="ECO:0000256" key="6">
    <source>
        <dbReference type="PROSITE-ProRule" id="PRU01263"/>
    </source>
</evidence>
<dbReference type="InterPro" id="IPR050688">
    <property type="entry name" value="Zinc_finger/UBP_domain"/>
</dbReference>
<feature type="binding site" evidence="6">
    <location>
        <position position="168"/>
    </location>
    <ligand>
        <name>Zn(2+)</name>
        <dbReference type="ChEBI" id="CHEBI:29105"/>
    </ligand>
</feature>
<evidence type="ECO:0000256" key="1">
    <source>
        <dbReference type="ARBA" id="ARBA00022723"/>
    </source>
</evidence>
<dbReference type="InterPro" id="IPR012934">
    <property type="entry name" value="Znf_AD"/>
</dbReference>
<dbReference type="SMART" id="SM00868">
    <property type="entry name" value="zf-AD"/>
    <property type="match status" value="2"/>
</dbReference>
<feature type="binding site" evidence="6">
    <location>
        <position position="122"/>
    </location>
    <ligand>
        <name>Zn(2+)</name>
        <dbReference type="ChEBI" id="CHEBI:29105"/>
    </ligand>
</feature>
<keyword evidence="4 6" id="KW-0862">Zinc</keyword>
<evidence type="ECO:0000256" key="3">
    <source>
        <dbReference type="ARBA" id="ARBA00022771"/>
    </source>
</evidence>